<reference evidence="1 2" key="1">
    <citation type="submission" date="2019-08" db="EMBL/GenBank/DDBJ databases">
        <title>In-depth cultivation of the pig gut microbiome towards novel bacterial diversity and tailored functional studies.</title>
        <authorList>
            <person name="Wylensek D."/>
            <person name="Hitch T.C.A."/>
            <person name="Clavel T."/>
        </authorList>
    </citation>
    <scope>NUCLEOTIDE SEQUENCE [LARGE SCALE GENOMIC DNA]</scope>
    <source>
        <strain evidence="1 2">WCA-MUC-591-APC-4B</strain>
    </source>
</reference>
<dbReference type="SUPFAM" id="SSF52058">
    <property type="entry name" value="L domain-like"/>
    <property type="match status" value="1"/>
</dbReference>
<evidence type="ECO:0000313" key="1">
    <source>
        <dbReference type="EMBL" id="MST70099.1"/>
    </source>
</evidence>
<accession>A0A6N7XJJ8</accession>
<name>A0A6N7XJJ8_9FIRM</name>
<dbReference type="PANTHER" id="PTHR45661:SF3">
    <property type="entry name" value="IG-LIKE DOMAIN-CONTAINING PROTEIN"/>
    <property type="match status" value="1"/>
</dbReference>
<proteinExistence type="predicted"/>
<dbReference type="EMBL" id="VUNA01000002">
    <property type="protein sequence ID" value="MST70099.1"/>
    <property type="molecule type" value="Genomic_DNA"/>
</dbReference>
<dbReference type="PANTHER" id="PTHR45661">
    <property type="entry name" value="SURFACE ANTIGEN"/>
    <property type="match status" value="1"/>
</dbReference>
<gene>
    <name evidence="1" type="ORF">FYJ65_01890</name>
</gene>
<evidence type="ECO:0000313" key="2">
    <source>
        <dbReference type="Proteomes" id="UP000469424"/>
    </source>
</evidence>
<comment type="caution">
    <text evidence="1">The sequence shown here is derived from an EMBL/GenBank/DDBJ whole genome shotgun (WGS) entry which is preliminary data.</text>
</comment>
<sequence length="270" mass="31415">MTGRTSWFGRFGNWRFNMPTLMLRETLISYDNRYEHYSVPAHIRNISANCFNERWELQWLTLPEHLEELGDNAFRMCINLKRIDMPVRIEKVGRALFSYCRNLKSVSLPEGVEEIDYEMFRECGALQEIVLPDSVERIHGSAFSSCGSLKYLSCGAEVFALLPEKVQPAAALTYLERKGKENSRLPEIFERYVQEKKELLLEMGIRRNDVRGMQYLLENSDPDSEFLRNCQEIAQRNHRTEIGALILEAMEKNRESTSEGALDWDPFGDL</sequence>
<dbReference type="Pfam" id="PF13306">
    <property type="entry name" value="LRR_5"/>
    <property type="match status" value="1"/>
</dbReference>
<organism evidence="1 2">
    <name type="scientific">Mogibacterium kristiansenii</name>
    <dbReference type="NCBI Taxonomy" id="2606708"/>
    <lineage>
        <taxon>Bacteria</taxon>
        <taxon>Bacillati</taxon>
        <taxon>Bacillota</taxon>
        <taxon>Clostridia</taxon>
        <taxon>Peptostreptococcales</taxon>
        <taxon>Anaerovoracaceae</taxon>
        <taxon>Mogibacterium</taxon>
    </lineage>
</organism>
<protein>
    <submittedName>
        <fullName evidence="1">Leucine-rich repeat domain-containing protein</fullName>
    </submittedName>
</protein>
<keyword evidence="2" id="KW-1185">Reference proteome</keyword>
<dbReference type="InterPro" id="IPR032675">
    <property type="entry name" value="LRR_dom_sf"/>
</dbReference>
<dbReference type="AlphaFoldDB" id="A0A6N7XJJ8"/>
<dbReference type="Gene3D" id="3.80.10.10">
    <property type="entry name" value="Ribonuclease Inhibitor"/>
    <property type="match status" value="1"/>
</dbReference>
<dbReference type="InterPro" id="IPR026906">
    <property type="entry name" value="LRR_5"/>
</dbReference>
<dbReference type="InterPro" id="IPR053139">
    <property type="entry name" value="Surface_bspA-like"/>
</dbReference>
<dbReference type="Proteomes" id="UP000469424">
    <property type="component" value="Unassembled WGS sequence"/>
</dbReference>